<protein>
    <submittedName>
        <fullName evidence="2">Uncharacterized protein</fullName>
    </submittedName>
</protein>
<dbReference type="RefSeq" id="WP_173416254.1">
    <property type="nucleotide sequence ID" value="NZ_CP054139.1"/>
</dbReference>
<keyword evidence="3" id="KW-1185">Reference proteome</keyword>
<feature type="chain" id="PRO_5028871198" evidence="1">
    <location>
        <begin position="20"/>
        <end position="164"/>
    </location>
</feature>
<evidence type="ECO:0000313" key="2">
    <source>
        <dbReference type="EMBL" id="QKJ31595.1"/>
    </source>
</evidence>
<evidence type="ECO:0000313" key="3">
    <source>
        <dbReference type="Proteomes" id="UP000505355"/>
    </source>
</evidence>
<dbReference type="AlphaFoldDB" id="A0A7D4TWN3"/>
<feature type="signal peptide" evidence="1">
    <location>
        <begin position="1"/>
        <end position="19"/>
    </location>
</feature>
<organism evidence="2 3">
    <name type="scientific">Mucilaginibacter mali</name>
    <dbReference type="NCBI Taxonomy" id="2740462"/>
    <lineage>
        <taxon>Bacteria</taxon>
        <taxon>Pseudomonadati</taxon>
        <taxon>Bacteroidota</taxon>
        <taxon>Sphingobacteriia</taxon>
        <taxon>Sphingobacteriales</taxon>
        <taxon>Sphingobacteriaceae</taxon>
        <taxon>Mucilaginibacter</taxon>
    </lineage>
</organism>
<dbReference type="EMBL" id="CP054139">
    <property type="protein sequence ID" value="QKJ31595.1"/>
    <property type="molecule type" value="Genomic_DNA"/>
</dbReference>
<proteinExistence type="predicted"/>
<accession>A0A7D4TWN3</accession>
<dbReference type="KEGG" id="mmab:HQ865_18100"/>
<reference evidence="2 3" key="1">
    <citation type="submission" date="2020-05" db="EMBL/GenBank/DDBJ databases">
        <title>Mucilaginibacter mali sp. nov.</title>
        <authorList>
            <person name="Kim H.S."/>
            <person name="Lee K.C."/>
            <person name="Suh M.K."/>
            <person name="Kim J.-S."/>
            <person name="Han K.-I."/>
            <person name="Eom M.K."/>
            <person name="Shin Y.K."/>
            <person name="Lee J.-S."/>
        </authorList>
    </citation>
    <scope>NUCLEOTIDE SEQUENCE [LARGE SCALE GENOMIC DNA]</scope>
    <source>
        <strain evidence="2 3">G2-14</strain>
    </source>
</reference>
<sequence>MKKLVTLCLLIFTIFSAGYGQTIEKIAIPVLKEDPKVDKLMDIILGAKKAVDQNTSYILELFKGNDGSYAYQVKKIDKADINIMVNQRIGRLDMGCFKYRKYDIIVWTNSDFSDLITKTSQSITLDTVYKLGSVSSKTPRDFDVWHYLYQNGRFVTEDGPPSIN</sequence>
<name>A0A7D4TWN3_9SPHI</name>
<keyword evidence="1" id="KW-0732">Signal</keyword>
<evidence type="ECO:0000256" key="1">
    <source>
        <dbReference type="SAM" id="SignalP"/>
    </source>
</evidence>
<dbReference type="Proteomes" id="UP000505355">
    <property type="component" value="Chromosome"/>
</dbReference>
<gene>
    <name evidence="2" type="ORF">HQ865_18100</name>
</gene>